<gene>
    <name evidence="8" type="ORF">TIFTF001_007119</name>
</gene>
<name>A0AA88CZC6_FICCA</name>
<keyword evidence="5" id="KW-0175">Coiled coil</keyword>
<dbReference type="Gene3D" id="1.25.10.10">
    <property type="entry name" value="Leucine-rich Repeat Variant"/>
    <property type="match status" value="1"/>
</dbReference>
<feature type="domain" description="PUM-HD" evidence="7">
    <location>
        <begin position="376"/>
        <end position="721"/>
    </location>
</feature>
<evidence type="ECO:0000313" key="8">
    <source>
        <dbReference type="EMBL" id="GMN37810.1"/>
    </source>
</evidence>
<dbReference type="PANTHER" id="PTHR12537">
    <property type="entry name" value="RNA BINDING PROTEIN PUMILIO-RELATED"/>
    <property type="match status" value="1"/>
</dbReference>
<protein>
    <recommendedName>
        <fullName evidence="7">PUM-HD domain-containing protein</fullName>
    </recommendedName>
</protein>
<dbReference type="InterPro" id="IPR001313">
    <property type="entry name" value="Pumilio_RNA-bd_rpt"/>
</dbReference>
<sequence>MNPNAQQHRNNLGISEANSSNDELERLLSFGELGGRFSQMNILQHQLLQNLTNRTSNLEPFMSPSPPTTLPGSPRRQFLDSEPRPTTALNAAAMPYSPPVFDNSAPPPQNPNLPGNLFQYSPSSDNLQYRFGNSQSPDDHYCNYQTNSGRRPINSPNYDYRHGNGSSGSRHREIYSPQLYPGRNLGIYPEAGSNNVESAQRRLVRAQLQEKLHRLDRIEKQLLELADKLTDKGYNLDTFLTSKPKYSPQPRRQFLGSEPVQRMGINAAAMPENTPYNSPISGADNGIHIKESPSYHYPPSSRNLNLRINLPDDGNNQRFHYSSSHDSLQYSRFANSESPNDYYYYPQPDHHVNSTYRNNGIGLYSLQRISEISSPQPNNADYDGNGGYHDHDEPFTLMNEVRGNVLVEAKNQEGSRFLLDKLSHGSAKDIDMVFSEVKRGLCSLMMHQFGHQVVQKLIDVVDDWRFDEILLIFTSDLREFGQVCADIYGTKVVQKLVVRLGTPERQSLLASPMCRIVLLLTKSNTSSEVIYECLNNFSPIHKKLLLRAVVENCLDIAKDKFGCCALQKCFDHADDEIFNHLTTPIVQNVDTLSEDSYANYVVQHVIIEKNLEVNRHIVAKLKGNFVSLSMNKYGSNVVEKLLTHSGLEEVADTVITEILDSSSLLRVSHDLMGNFVVQAAIKVIKEGPLFNRLRKHIKDNEKQLRNRFCGRIVLKAMNERKKAMDKRINERIIKNI</sequence>
<evidence type="ECO:0000259" key="7">
    <source>
        <dbReference type="PROSITE" id="PS50303"/>
    </source>
</evidence>
<keyword evidence="9" id="KW-1185">Reference proteome</keyword>
<dbReference type="Pfam" id="PF00806">
    <property type="entry name" value="PUF"/>
    <property type="match status" value="6"/>
</dbReference>
<dbReference type="SUPFAM" id="SSF48371">
    <property type="entry name" value="ARM repeat"/>
    <property type="match status" value="1"/>
</dbReference>
<dbReference type="PROSITE" id="PS50302">
    <property type="entry name" value="PUM"/>
    <property type="match status" value="4"/>
</dbReference>
<dbReference type="GO" id="GO:0005737">
    <property type="term" value="C:cytoplasm"/>
    <property type="evidence" value="ECO:0007669"/>
    <property type="project" value="TreeGrafter"/>
</dbReference>
<evidence type="ECO:0000256" key="5">
    <source>
        <dbReference type="SAM" id="Coils"/>
    </source>
</evidence>
<evidence type="ECO:0000256" key="2">
    <source>
        <dbReference type="ARBA" id="ARBA00022845"/>
    </source>
</evidence>
<comment type="caution">
    <text evidence="8">The sequence shown here is derived from an EMBL/GenBank/DDBJ whole genome shotgun (WGS) entry which is preliminary data.</text>
</comment>
<proteinExistence type="predicted"/>
<dbReference type="InterPro" id="IPR011989">
    <property type="entry name" value="ARM-like"/>
</dbReference>
<dbReference type="GO" id="GO:0003729">
    <property type="term" value="F:mRNA binding"/>
    <property type="evidence" value="ECO:0007669"/>
    <property type="project" value="TreeGrafter"/>
</dbReference>
<feature type="repeat" description="Pumilio" evidence="4">
    <location>
        <begin position="584"/>
        <end position="619"/>
    </location>
</feature>
<evidence type="ECO:0000256" key="3">
    <source>
        <dbReference type="ARBA" id="ARBA00022884"/>
    </source>
</evidence>
<feature type="repeat" description="Pumilio" evidence="4">
    <location>
        <begin position="436"/>
        <end position="471"/>
    </location>
</feature>
<dbReference type="InterPro" id="IPR033133">
    <property type="entry name" value="PUM-HD"/>
</dbReference>
<feature type="repeat" description="Pumilio" evidence="4">
    <location>
        <begin position="548"/>
        <end position="583"/>
    </location>
</feature>
<dbReference type="GO" id="GO:0006417">
    <property type="term" value="P:regulation of translation"/>
    <property type="evidence" value="ECO:0007669"/>
    <property type="project" value="UniProtKB-KW"/>
</dbReference>
<feature type="region of interest" description="Disordered" evidence="6">
    <location>
        <begin position="270"/>
        <end position="300"/>
    </location>
</feature>
<dbReference type="PANTHER" id="PTHR12537:SF129">
    <property type="entry name" value="PUMILIO HOMOLOG 15-LIKE"/>
    <property type="match status" value="1"/>
</dbReference>
<accession>A0AA88CZC6</accession>
<feature type="region of interest" description="Disordered" evidence="6">
    <location>
        <begin position="56"/>
        <end position="82"/>
    </location>
</feature>
<evidence type="ECO:0000256" key="1">
    <source>
        <dbReference type="ARBA" id="ARBA00022737"/>
    </source>
</evidence>
<feature type="repeat" description="Pumilio" evidence="4">
    <location>
        <begin position="620"/>
        <end position="656"/>
    </location>
</feature>
<dbReference type="InterPro" id="IPR016024">
    <property type="entry name" value="ARM-type_fold"/>
</dbReference>
<reference evidence="8" key="1">
    <citation type="submission" date="2023-07" db="EMBL/GenBank/DDBJ databases">
        <title>draft genome sequence of fig (Ficus carica).</title>
        <authorList>
            <person name="Takahashi T."/>
            <person name="Nishimura K."/>
        </authorList>
    </citation>
    <scope>NUCLEOTIDE SEQUENCE</scope>
</reference>
<dbReference type="AlphaFoldDB" id="A0AA88CZC6"/>
<dbReference type="PROSITE" id="PS50303">
    <property type="entry name" value="PUM_HD"/>
    <property type="match status" value="1"/>
</dbReference>
<keyword evidence="3" id="KW-0694">RNA-binding</keyword>
<feature type="coiled-coil region" evidence="5">
    <location>
        <begin position="201"/>
        <end position="228"/>
    </location>
</feature>
<keyword evidence="1" id="KW-0677">Repeat</keyword>
<evidence type="ECO:0000256" key="4">
    <source>
        <dbReference type="PROSITE-ProRule" id="PRU00317"/>
    </source>
</evidence>
<keyword evidence="2" id="KW-0810">Translation regulation</keyword>
<dbReference type="Proteomes" id="UP001187192">
    <property type="component" value="Unassembled WGS sequence"/>
</dbReference>
<evidence type="ECO:0000313" key="9">
    <source>
        <dbReference type="Proteomes" id="UP001187192"/>
    </source>
</evidence>
<dbReference type="EMBL" id="BTGU01000007">
    <property type="protein sequence ID" value="GMN37810.1"/>
    <property type="molecule type" value="Genomic_DNA"/>
</dbReference>
<dbReference type="SMART" id="SM00025">
    <property type="entry name" value="Pumilio"/>
    <property type="match status" value="7"/>
</dbReference>
<dbReference type="Gramene" id="FCD_00009538-RA">
    <property type="protein sequence ID" value="FCD_00009538-RA:cds"/>
    <property type="gene ID" value="FCD_00009538"/>
</dbReference>
<organism evidence="8 9">
    <name type="scientific">Ficus carica</name>
    <name type="common">Common fig</name>
    <dbReference type="NCBI Taxonomy" id="3494"/>
    <lineage>
        <taxon>Eukaryota</taxon>
        <taxon>Viridiplantae</taxon>
        <taxon>Streptophyta</taxon>
        <taxon>Embryophyta</taxon>
        <taxon>Tracheophyta</taxon>
        <taxon>Spermatophyta</taxon>
        <taxon>Magnoliopsida</taxon>
        <taxon>eudicotyledons</taxon>
        <taxon>Gunneridae</taxon>
        <taxon>Pentapetalae</taxon>
        <taxon>rosids</taxon>
        <taxon>fabids</taxon>
        <taxon>Rosales</taxon>
        <taxon>Moraceae</taxon>
        <taxon>Ficeae</taxon>
        <taxon>Ficus</taxon>
    </lineage>
</organism>
<evidence type="ECO:0000256" key="6">
    <source>
        <dbReference type="SAM" id="MobiDB-lite"/>
    </source>
</evidence>